<organism evidence="2 3">
    <name type="scientific">Phytophthora fragariae</name>
    <dbReference type="NCBI Taxonomy" id="53985"/>
    <lineage>
        <taxon>Eukaryota</taxon>
        <taxon>Sar</taxon>
        <taxon>Stramenopiles</taxon>
        <taxon>Oomycota</taxon>
        <taxon>Peronosporomycetes</taxon>
        <taxon>Peronosporales</taxon>
        <taxon>Peronosporaceae</taxon>
        <taxon>Phytophthora</taxon>
    </lineage>
</organism>
<dbReference type="EMBL" id="QXGD01003432">
    <property type="protein sequence ID" value="KAE9177649.1"/>
    <property type="molecule type" value="Genomic_DNA"/>
</dbReference>
<reference evidence="3 4" key="1">
    <citation type="submission" date="2018-08" db="EMBL/GenBank/DDBJ databases">
        <title>Genomic investigation of the strawberry pathogen Phytophthora fragariae indicates pathogenicity is determined by transcriptional variation in three key races.</title>
        <authorList>
            <person name="Adams T.M."/>
            <person name="Armitage A.D."/>
            <person name="Sobczyk M.K."/>
            <person name="Bates H.J."/>
            <person name="Dunwell J.M."/>
            <person name="Nellist C.F."/>
            <person name="Harrison R.J."/>
        </authorList>
    </citation>
    <scope>NUCLEOTIDE SEQUENCE [LARGE SCALE GENOMIC DNA]</scope>
    <source>
        <strain evidence="2 3">BC-1</strain>
        <strain evidence="1 4">NOV-71</strain>
    </source>
</reference>
<sequence length="104" mass="12231">SYLVFEGEELPPRAWKSKRFIPKTMFLAALARPRYDPHRKQRWDGKVGIWSFTEKYAAKRRSKNRAKGEISFLSVSHAAGNFMKPLWHYSNLQTVVVRCFIDLD</sequence>
<dbReference type="AlphaFoldDB" id="A0A6A3W3U5"/>
<comment type="caution">
    <text evidence="2">The sequence shown here is derived from an EMBL/GenBank/DDBJ whole genome shotgun (WGS) entry which is preliminary data.</text>
</comment>
<dbReference type="Proteomes" id="UP000440367">
    <property type="component" value="Unassembled WGS sequence"/>
</dbReference>
<evidence type="ECO:0000313" key="4">
    <source>
        <dbReference type="Proteomes" id="UP000441208"/>
    </source>
</evidence>
<feature type="non-terminal residue" evidence="2">
    <location>
        <position position="1"/>
    </location>
</feature>
<protein>
    <submittedName>
        <fullName evidence="2">Uncharacterized protein</fullName>
    </submittedName>
</protein>
<dbReference type="Proteomes" id="UP000441208">
    <property type="component" value="Unassembled WGS sequence"/>
</dbReference>
<evidence type="ECO:0000313" key="2">
    <source>
        <dbReference type="EMBL" id="KAE9177649.1"/>
    </source>
</evidence>
<gene>
    <name evidence="2" type="ORF">PF002_g28284</name>
    <name evidence="1" type="ORF">PF007_g27979</name>
</gene>
<evidence type="ECO:0000313" key="3">
    <source>
        <dbReference type="Proteomes" id="UP000440367"/>
    </source>
</evidence>
<dbReference type="PANTHER" id="PTHR47169">
    <property type="entry name" value="OS01G0541250 PROTEIN"/>
    <property type="match status" value="1"/>
</dbReference>
<dbReference type="PANTHER" id="PTHR47169:SF2">
    <property type="entry name" value="OS01G0541250 PROTEIN"/>
    <property type="match status" value="1"/>
</dbReference>
<name>A0A6A3W3U5_9STRA</name>
<dbReference type="EMBL" id="QXFZ01003676">
    <property type="protein sequence ID" value="KAE9067674.1"/>
    <property type="molecule type" value="Genomic_DNA"/>
</dbReference>
<evidence type="ECO:0000313" key="1">
    <source>
        <dbReference type="EMBL" id="KAE9067674.1"/>
    </source>
</evidence>
<proteinExistence type="predicted"/>
<accession>A0A6A3W3U5</accession>